<evidence type="ECO:0000256" key="1">
    <source>
        <dbReference type="ARBA" id="ARBA00004141"/>
    </source>
</evidence>
<dbReference type="Pfam" id="PF03124">
    <property type="entry name" value="EXS"/>
    <property type="match status" value="1"/>
</dbReference>
<keyword evidence="4" id="KW-1133">Transmembrane helix</keyword>
<feature type="compositionally biased region" description="Acidic residues" evidence="6">
    <location>
        <begin position="1100"/>
        <end position="1112"/>
    </location>
</feature>
<feature type="region of interest" description="Disordered" evidence="6">
    <location>
        <begin position="456"/>
        <end position="486"/>
    </location>
</feature>
<protein>
    <submittedName>
        <fullName evidence="9">EXS-domain-containing protein</fullName>
    </submittedName>
</protein>
<dbReference type="GO" id="GO:0016036">
    <property type="term" value="P:cellular response to phosphate starvation"/>
    <property type="evidence" value="ECO:0007669"/>
    <property type="project" value="TreeGrafter"/>
</dbReference>
<dbReference type="InterPro" id="IPR004331">
    <property type="entry name" value="SPX_dom"/>
</dbReference>
<feature type="domain" description="SPX" evidence="8">
    <location>
        <begin position="130"/>
        <end position="599"/>
    </location>
</feature>
<keyword evidence="5" id="KW-0472">Membrane</keyword>
<evidence type="ECO:0000256" key="5">
    <source>
        <dbReference type="ARBA" id="ARBA00023136"/>
    </source>
</evidence>
<dbReference type="GO" id="GO:0005794">
    <property type="term" value="C:Golgi apparatus"/>
    <property type="evidence" value="ECO:0007669"/>
    <property type="project" value="TreeGrafter"/>
</dbReference>
<keyword evidence="3" id="KW-0812">Transmembrane</keyword>
<proteinExistence type="inferred from homology"/>
<dbReference type="EMBL" id="ML986582">
    <property type="protein sequence ID" value="KAF2269470.1"/>
    <property type="molecule type" value="Genomic_DNA"/>
</dbReference>
<dbReference type="PANTHER" id="PTHR10783">
    <property type="entry name" value="XENOTROPIC AND POLYTROPIC RETROVIRUS RECEPTOR 1-RELATED"/>
    <property type="match status" value="1"/>
</dbReference>
<feature type="region of interest" description="Disordered" evidence="6">
    <location>
        <begin position="197"/>
        <end position="233"/>
    </location>
</feature>
<dbReference type="GO" id="GO:0000822">
    <property type="term" value="F:inositol hexakisphosphate binding"/>
    <property type="evidence" value="ECO:0007669"/>
    <property type="project" value="TreeGrafter"/>
</dbReference>
<evidence type="ECO:0000259" key="8">
    <source>
        <dbReference type="PROSITE" id="PS51382"/>
    </source>
</evidence>
<dbReference type="Pfam" id="PF03105">
    <property type="entry name" value="SPX"/>
    <property type="match status" value="1"/>
</dbReference>
<feature type="compositionally biased region" description="Low complexity" evidence="6">
    <location>
        <begin position="981"/>
        <end position="990"/>
    </location>
</feature>
<feature type="region of interest" description="Disordered" evidence="6">
    <location>
        <begin position="981"/>
        <end position="1137"/>
    </location>
</feature>
<evidence type="ECO:0000256" key="6">
    <source>
        <dbReference type="SAM" id="MobiDB-lite"/>
    </source>
</evidence>
<dbReference type="Proteomes" id="UP000800093">
    <property type="component" value="Unassembled WGS sequence"/>
</dbReference>
<keyword evidence="10" id="KW-1185">Reference proteome</keyword>
<feature type="domain" description="EXS" evidence="7">
    <location>
        <begin position="796"/>
        <end position="990"/>
    </location>
</feature>
<evidence type="ECO:0000256" key="4">
    <source>
        <dbReference type="ARBA" id="ARBA00022989"/>
    </source>
</evidence>
<dbReference type="CDD" id="cd14475">
    <property type="entry name" value="SPX_SYG1_like"/>
    <property type="match status" value="1"/>
</dbReference>
<dbReference type="OrthoDB" id="3791715at2759"/>
<accession>A0A9P4TQJ2</accession>
<feature type="compositionally biased region" description="Basic and acidic residues" evidence="6">
    <location>
        <begin position="1074"/>
        <end position="1091"/>
    </location>
</feature>
<dbReference type="PANTHER" id="PTHR10783:SF103">
    <property type="entry name" value="SOLUTE CARRIER FAMILY 53 MEMBER 1"/>
    <property type="match status" value="1"/>
</dbReference>
<feature type="region of interest" description="Disordered" evidence="6">
    <location>
        <begin position="292"/>
        <end position="362"/>
    </location>
</feature>
<comment type="caution">
    <text evidence="9">The sequence shown here is derived from an EMBL/GenBank/DDBJ whole genome shotgun (WGS) entry which is preliminary data.</text>
</comment>
<feature type="compositionally biased region" description="Polar residues" evidence="6">
    <location>
        <begin position="349"/>
        <end position="359"/>
    </location>
</feature>
<gene>
    <name evidence="9" type="ORF">CC78DRAFT_540011</name>
</gene>
<sequence length="1137" mass="128247">MPFGWGETSDSEDSYERVYNNDQFEEHKSSLGHEIIAGGAAFAGFKAFEDHQRREGKPVSHAFAKEMLAGFAAAEVDKLAETKGEDWFDREKAKREAKRNAEHMYDEHYVQGQGADQYDPNQYSRHERFDRRGWELERDCVPEWRSKYLNYKQGKKKLKAITRALRNANQTPRFRRRGTTTFTPPLFETAPKYSYVNRGAPGRDVDDGIPDDTERGEAISNGQATVQGTLNGSRSSLVREIRRSPEEQPLNAGQGQGFPGLTQYGSIIGTPPERKKAKAPPSLKLPQAALDADGLSNSLGPSEAAHTKSKSVQLPPAEHSAFEVGKTRTPQKQASSLPFRHKSIFSPKGINSTPGTPVAQTARPAWKRALSFSARGTPPASPGDVHLEAYRDLDIRQSEFFHFLDMELEKVEVFYKAKEDEATARLNALKEQLHIMRDRRLEETIAKQTAKIKTGETKKGILNGDLSNGQQLSSEDETRGKSKGHVLNSSWLNPVDAALEAVRAGKYGKSTKAMQDLGTPSEPRLHCRTDDQRDYIRRPDLPDVPYNTAKRKLKVALQEYYRGLELLKSYALLNRTAFRKMNKKYDKTVSARPPLRYMTEKVNKAWFVQSDVIEGHIRVVEDLYARYFERGNHKVAVGKLRIKIARAGDYTETSFRNGLFLAGGLVLGGQGLVYGSELLFSDDSSLATSTSYLLQIYAGYFLHAEYGTNRKSITSLYLNMIPATIWTGDNFLNNSVLSCESLILPESNVALEFNSLYPVEFRDFYLGDMFCSLTYTMGNIELFFCLYANEFGNPGQCNSTHSRLLGFFTTLPGIWRALQCIRRYKDTRNVFPHLVNCGKYTATILFYVTLSIYRLDRNTHTRATFIAFATINAIYCSIWDVFMDFSLGDPSAHHRYLRKTLGYKKIWIYYVAMIVDPILRFNWIPYAIFPFETQHSTVLSFVVALSETCRRGMWTIFRVENEHCTNVGRFRASRDVPLPYDIPSSPEISGGPSGDGVAQVADHKPQTPHPTVRHDPNALTPSTFALPEGYSTAADLEQQHTQSSTQSRRRREKSYGADESPFARGLNRVGSAMRDAHAQDFERRKKPELGRHQSILGKDIEDDSDDEDDEDDQSGHQTDEEEEEVRINLKVGAGGAA</sequence>
<dbReference type="AlphaFoldDB" id="A0A9P4TQJ2"/>
<dbReference type="PROSITE" id="PS51382">
    <property type="entry name" value="SPX"/>
    <property type="match status" value="1"/>
</dbReference>
<organism evidence="9 10">
    <name type="scientific">Lojkania enalia</name>
    <dbReference type="NCBI Taxonomy" id="147567"/>
    <lineage>
        <taxon>Eukaryota</taxon>
        <taxon>Fungi</taxon>
        <taxon>Dikarya</taxon>
        <taxon>Ascomycota</taxon>
        <taxon>Pezizomycotina</taxon>
        <taxon>Dothideomycetes</taxon>
        <taxon>Pleosporomycetidae</taxon>
        <taxon>Pleosporales</taxon>
        <taxon>Pleosporales incertae sedis</taxon>
        <taxon>Lojkania</taxon>
    </lineage>
</organism>
<dbReference type="InterPro" id="IPR022234">
    <property type="entry name" value="DUF3759"/>
</dbReference>
<dbReference type="GO" id="GO:0005886">
    <property type="term" value="C:plasma membrane"/>
    <property type="evidence" value="ECO:0007669"/>
    <property type="project" value="TreeGrafter"/>
</dbReference>
<feature type="compositionally biased region" description="Basic and acidic residues" evidence="6">
    <location>
        <begin position="201"/>
        <end position="217"/>
    </location>
</feature>
<evidence type="ECO:0000256" key="3">
    <source>
        <dbReference type="ARBA" id="ARBA00022692"/>
    </source>
</evidence>
<dbReference type="InterPro" id="IPR004342">
    <property type="entry name" value="EXS_C"/>
</dbReference>
<name>A0A9P4TQJ2_9PLEO</name>
<feature type="compositionally biased region" description="Polar residues" evidence="6">
    <location>
        <begin position="220"/>
        <end position="233"/>
    </location>
</feature>
<comment type="similarity">
    <text evidence="2">Belongs to the SYG1 (TC 2.A.94) family.</text>
</comment>
<dbReference type="GO" id="GO:0006817">
    <property type="term" value="P:phosphate ion transport"/>
    <property type="evidence" value="ECO:0007669"/>
    <property type="project" value="TreeGrafter"/>
</dbReference>
<evidence type="ECO:0000256" key="2">
    <source>
        <dbReference type="ARBA" id="ARBA00009665"/>
    </source>
</evidence>
<evidence type="ECO:0000313" key="10">
    <source>
        <dbReference type="Proteomes" id="UP000800093"/>
    </source>
</evidence>
<evidence type="ECO:0000313" key="9">
    <source>
        <dbReference type="EMBL" id="KAF2269470.1"/>
    </source>
</evidence>
<evidence type="ECO:0000259" key="7">
    <source>
        <dbReference type="PROSITE" id="PS51380"/>
    </source>
</evidence>
<reference evidence="10" key="1">
    <citation type="journal article" date="2020" name="Stud. Mycol.">
        <title>101 Dothideomycetes genomes: A test case for predicting lifestyles and emergence of pathogens.</title>
        <authorList>
            <person name="Haridas S."/>
            <person name="Albert R."/>
            <person name="Binder M."/>
            <person name="Bloem J."/>
            <person name="LaButti K."/>
            <person name="Salamov A."/>
            <person name="Andreopoulos B."/>
            <person name="Baker S."/>
            <person name="Barry K."/>
            <person name="Bills G."/>
            <person name="Bluhm B."/>
            <person name="Cannon C."/>
            <person name="Castanera R."/>
            <person name="Culley D."/>
            <person name="Daum C."/>
            <person name="Ezra D."/>
            <person name="Gonzalez J."/>
            <person name="Henrissat B."/>
            <person name="Kuo A."/>
            <person name="Liang C."/>
            <person name="Lipzen A."/>
            <person name="Lutzoni F."/>
            <person name="Magnuson J."/>
            <person name="Mondo S."/>
            <person name="Nolan M."/>
            <person name="Ohm R."/>
            <person name="Pangilinan J."/>
            <person name="Park H.-J."/>
            <person name="Ramirez L."/>
            <person name="Alfaro M."/>
            <person name="Sun H."/>
            <person name="Tritt A."/>
            <person name="Yoshinaga Y."/>
            <person name="Zwiers L.-H."/>
            <person name="Turgeon B."/>
            <person name="Goodwin S."/>
            <person name="Spatafora J."/>
            <person name="Crous P."/>
            <person name="Grigoriev I."/>
        </authorList>
    </citation>
    <scope>NUCLEOTIDE SEQUENCE [LARGE SCALE GENOMIC DNA]</scope>
    <source>
        <strain evidence="10">CBS 304.66</strain>
    </source>
</reference>
<dbReference type="Pfam" id="PF12585">
    <property type="entry name" value="DUF3759"/>
    <property type="match status" value="1"/>
</dbReference>
<comment type="subcellular location">
    <subcellularLocation>
        <location evidence="1">Membrane</location>
        <topology evidence="1">Multi-pass membrane protein</topology>
    </subcellularLocation>
</comment>
<dbReference type="PROSITE" id="PS51380">
    <property type="entry name" value="EXS"/>
    <property type="match status" value="1"/>
</dbReference>